<evidence type="ECO:0008006" key="3">
    <source>
        <dbReference type="Google" id="ProtNLM"/>
    </source>
</evidence>
<evidence type="ECO:0000313" key="1">
    <source>
        <dbReference type="EMBL" id="NMJ43296.1"/>
    </source>
</evidence>
<gene>
    <name evidence="1" type="ORF">GWK16_18755</name>
</gene>
<name>A0A848EH40_9PROT</name>
<comment type="caution">
    <text evidence="1">The sequence shown here is derived from an EMBL/GenBank/DDBJ whole genome shotgun (WGS) entry which is preliminary data.</text>
</comment>
<sequence>MAGPGTGQRKAPTLQGGAIEDLVRSRLKVLLPQSKGDQRERGGTVHRHNQSGLLGYVEFEPGTHENIDLGFNKDRLGRYLKPNRGCPANTTPVAFYHTHGRDDSKLPPGARRAGPADISDEDMRVATEEQLVAYVALDDGRWKRFTPVVLEAQTGTIEREIDGQTVSVPYRALPAFDDQGREYWRLGKNDFMNGNLLR</sequence>
<proteinExistence type="predicted"/>
<reference evidence="1 2" key="1">
    <citation type="submission" date="2020-03" db="EMBL/GenBank/DDBJ databases">
        <authorList>
            <person name="Sun Q."/>
        </authorList>
    </citation>
    <scope>NUCLEOTIDE SEQUENCE [LARGE SCALE GENOMIC DNA]</scope>
    <source>
        <strain evidence="1 2">JC162</strain>
    </source>
</reference>
<dbReference type="EMBL" id="JABBKX010000007">
    <property type="protein sequence ID" value="NMJ43296.1"/>
    <property type="molecule type" value="Genomic_DNA"/>
</dbReference>
<dbReference type="Proteomes" id="UP000548582">
    <property type="component" value="Unassembled WGS sequence"/>
</dbReference>
<protein>
    <recommendedName>
        <fullName evidence="3">DUF4329 domain-containing protein</fullName>
    </recommendedName>
</protein>
<keyword evidence="2" id="KW-1185">Reference proteome</keyword>
<organism evidence="1 2">
    <name type="scientific">Neoroseomonas marina</name>
    <dbReference type="NCBI Taxonomy" id="1232220"/>
    <lineage>
        <taxon>Bacteria</taxon>
        <taxon>Pseudomonadati</taxon>
        <taxon>Pseudomonadota</taxon>
        <taxon>Alphaproteobacteria</taxon>
        <taxon>Acetobacterales</taxon>
        <taxon>Acetobacteraceae</taxon>
        <taxon>Neoroseomonas</taxon>
    </lineage>
</organism>
<dbReference type="RefSeq" id="WP_170055499.1">
    <property type="nucleotide sequence ID" value="NZ_JABBKX010000007.1"/>
</dbReference>
<evidence type="ECO:0000313" key="2">
    <source>
        <dbReference type="Proteomes" id="UP000548582"/>
    </source>
</evidence>
<accession>A0A848EH40</accession>
<dbReference type="AlphaFoldDB" id="A0A848EH40"/>